<evidence type="ECO:0000313" key="1">
    <source>
        <dbReference type="EMBL" id="QHU31237.1"/>
    </source>
</evidence>
<dbReference type="AlphaFoldDB" id="A0A6C0LL32"/>
<reference evidence="1" key="1">
    <citation type="journal article" date="2020" name="Nature">
        <title>Giant virus diversity and host interactions through global metagenomics.</title>
        <authorList>
            <person name="Schulz F."/>
            <person name="Roux S."/>
            <person name="Paez-Espino D."/>
            <person name="Jungbluth S."/>
            <person name="Walsh D.A."/>
            <person name="Denef V.J."/>
            <person name="McMahon K.D."/>
            <person name="Konstantinidis K.T."/>
            <person name="Eloe-Fadrosh E.A."/>
            <person name="Kyrpides N.C."/>
            <person name="Woyke T."/>
        </authorList>
    </citation>
    <scope>NUCLEOTIDE SEQUENCE</scope>
    <source>
        <strain evidence="1">GVMAG-M-3300027963-21</strain>
    </source>
</reference>
<accession>A0A6C0LL32</accession>
<proteinExistence type="predicted"/>
<organism evidence="1">
    <name type="scientific">viral metagenome</name>
    <dbReference type="NCBI Taxonomy" id="1070528"/>
    <lineage>
        <taxon>unclassified sequences</taxon>
        <taxon>metagenomes</taxon>
        <taxon>organismal metagenomes</taxon>
    </lineage>
</organism>
<dbReference type="EMBL" id="MN740525">
    <property type="protein sequence ID" value="QHU31237.1"/>
    <property type="molecule type" value="Genomic_DNA"/>
</dbReference>
<sequence length="181" mass="21134">MELSVFAYYNTATTVMPSYPSRFKEIVFVKLDDEKVYIEATILGTGETTNIYMSYELLMRHKYLKPYYDLSRKAIGMPNLDAKYYGYEDPEKCKNDVKDASYVFVDTMYIVEDVATNTIEAKKGNSYRSFDLEKMKKEIVSQGVDIMGFDRIFKNKILYDRDEGEDFDERITAYTALVDKL</sequence>
<protein>
    <submittedName>
        <fullName evidence="1">Uncharacterized protein</fullName>
    </submittedName>
</protein>
<name>A0A6C0LL32_9ZZZZ</name>